<evidence type="ECO:0000313" key="4">
    <source>
        <dbReference type="Proteomes" id="UP000095281"/>
    </source>
</evidence>
<feature type="compositionally biased region" description="Basic and acidic residues" evidence="3">
    <location>
        <begin position="56"/>
        <end position="77"/>
    </location>
</feature>
<dbReference type="InterPro" id="IPR019389">
    <property type="entry name" value="Selenoprotein_T"/>
</dbReference>
<dbReference type="WBParaSite" id="MhA1_Contig213.frz3.gene63">
    <property type="protein sequence ID" value="MhA1_Contig213.frz3.gene63"/>
    <property type="gene ID" value="MhA1_Contig213.frz3.gene63"/>
</dbReference>
<dbReference type="GO" id="GO:0005789">
    <property type="term" value="C:endoplasmic reticulum membrane"/>
    <property type="evidence" value="ECO:0007669"/>
    <property type="project" value="TreeGrafter"/>
</dbReference>
<dbReference type="AlphaFoldDB" id="A0A1I8BG86"/>
<dbReference type="InterPro" id="IPR036249">
    <property type="entry name" value="Thioredoxin-like_sf"/>
</dbReference>
<evidence type="ECO:0000256" key="3">
    <source>
        <dbReference type="SAM" id="MobiDB-lite"/>
    </source>
</evidence>
<sequence length="249" mass="28002">MDKIFAILLATTTIISIYEVVSNENAQLKEDDEIKTNDKDSFSQFDDIGNEEPAYKYSEEAQEDELKIREPTREKPKGTFKPPINMPPVKFSFCVSCGYRQAYEQFAQILREKYPGIDVQGENYAPGLARGLSAQLLGFAKIALIICIIMGRDPFPSLGIQTPRFFQWMVNNKMSSSIIVFLFSNAIEGMLQSTGAFEIYLEDERIWSKLESGRVPSPPELFEAIDSQIALRGPSMFSGSSFGIDDSNK</sequence>
<name>A0A1I8BG86_MELHA</name>
<dbReference type="GO" id="GO:0004791">
    <property type="term" value="F:thioredoxin-disulfide reductase (NADPH) activity"/>
    <property type="evidence" value="ECO:0007669"/>
    <property type="project" value="TreeGrafter"/>
</dbReference>
<dbReference type="Pfam" id="PF10262">
    <property type="entry name" value="Rdx"/>
    <property type="match status" value="1"/>
</dbReference>
<dbReference type="PANTHER" id="PTHR13544">
    <property type="entry name" value="SELENOPROTEIN T"/>
    <property type="match status" value="1"/>
</dbReference>
<dbReference type="SUPFAM" id="SSF52833">
    <property type="entry name" value="Thioredoxin-like"/>
    <property type="match status" value="1"/>
</dbReference>
<protein>
    <submittedName>
        <fullName evidence="5">SelT-like protein</fullName>
    </submittedName>
</protein>
<keyword evidence="4" id="KW-1185">Reference proteome</keyword>
<dbReference type="InterPro" id="IPR011893">
    <property type="entry name" value="Selenoprotein_Rdx-typ"/>
</dbReference>
<dbReference type="OMA" id="HIEVREQ"/>
<evidence type="ECO:0000256" key="2">
    <source>
        <dbReference type="ARBA" id="ARBA00023284"/>
    </source>
</evidence>
<feature type="region of interest" description="Disordered" evidence="3">
    <location>
        <begin position="56"/>
        <end position="81"/>
    </location>
</feature>
<dbReference type="NCBIfam" id="TIGR02174">
    <property type="entry name" value="CXXU_selWTH"/>
    <property type="match status" value="1"/>
</dbReference>
<keyword evidence="1" id="KW-0732">Signal</keyword>
<dbReference type="GO" id="GO:0045454">
    <property type="term" value="P:cell redox homeostasis"/>
    <property type="evidence" value="ECO:0007669"/>
    <property type="project" value="TreeGrafter"/>
</dbReference>
<accession>A0A1I8BG86</accession>
<dbReference type="PANTHER" id="PTHR13544:SF0">
    <property type="entry name" value="THIOREDOXIN REDUCTASE-LIKE SELENOPROTEIN T"/>
    <property type="match status" value="1"/>
</dbReference>
<keyword evidence="2" id="KW-0676">Redox-active center</keyword>
<dbReference type="Proteomes" id="UP000095281">
    <property type="component" value="Unplaced"/>
</dbReference>
<evidence type="ECO:0000313" key="5">
    <source>
        <dbReference type="WBParaSite" id="MhA1_Contig213.frz3.gene63"/>
    </source>
</evidence>
<organism evidence="4 5">
    <name type="scientific">Meloidogyne hapla</name>
    <name type="common">Root-knot nematode worm</name>
    <dbReference type="NCBI Taxonomy" id="6305"/>
    <lineage>
        <taxon>Eukaryota</taxon>
        <taxon>Metazoa</taxon>
        <taxon>Ecdysozoa</taxon>
        <taxon>Nematoda</taxon>
        <taxon>Chromadorea</taxon>
        <taxon>Rhabditida</taxon>
        <taxon>Tylenchina</taxon>
        <taxon>Tylenchomorpha</taxon>
        <taxon>Tylenchoidea</taxon>
        <taxon>Meloidogynidae</taxon>
        <taxon>Meloidogyninae</taxon>
        <taxon>Meloidogyne</taxon>
    </lineage>
</organism>
<evidence type="ECO:0000256" key="1">
    <source>
        <dbReference type="ARBA" id="ARBA00022729"/>
    </source>
</evidence>
<dbReference type="Gene3D" id="3.40.30.10">
    <property type="entry name" value="Glutaredoxin"/>
    <property type="match status" value="1"/>
</dbReference>
<reference evidence="5" key="1">
    <citation type="submission" date="2016-11" db="UniProtKB">
        <authorList>
            <consortium name="WormBaseParasite"/>
        </authorList>
    </citation>
    <scope>IDENTIFICATION</scope>
</reference>
<proteinExistence type="predicted"/>